<keyword evidence="1" id="KW-0378">Hydrolase</keyword>
<evidence type="ECO:0000256" key="1">
    <source>
        <dbReference type="RuleBase" id="RU004915"/>
    </source>
</evidence>
<dbReference type="PANTHER" id="PTHR33453:SF3">
    <property type="entry name" value="RRNA N-GLYCOSYLASE"/>
    <property type="match status" value="1"/>
</dbReference>
<keyword evidence="1" id="KW-0800">Toxin</keyword>
<keyword evidence="4" id="KW-1185">Reference proteome</keyword>
<dbReference type="InterPro" id="IPR016138">
    <property type="entry name" value="Ribosome_inactivat_prot_sub1"/>
</dbReference>
<proteinExistence type="inferred from homology"/>
<dbReference type="OrthoDB" id="666942at2759"/>
<comment type="caution">
    <text evidence="3">The sequence shown here is derived from an EMBL/GenBank/DDBJ whole genome shotgun (WGS) entry which is preliminary data.</text>
</comment>
<comment type="catalytic activity">
    <reaction evidence="1">
        <text>Endohydrolysis of the N-glycosidic bond at one specific adenosine on the 28S rRNA.</text>
        <dbReference type="EC" id="3.2.2.22"/>
    </reaction>
</comment>
<reference evidence="3" key="1">
    <citation type="submission" date="2020-07" db="EMBL/GenBank/DDBJ databases">
        <title>Genome sequence and genetic diversity analysis of an under-domesticated orphan crop, white fonio (Digitaria exilis).</title>
        <authorList>
            <person name="Bennetzen J.L."/>
            <person name="Chen S."/>
            <person name="Ma X."/>
            <person name="Wang X."/>
            <person name="Yssel A.E.J."/>
            <person name="Chaluvadi S.R."/>
            <person name="Johnson M."/>
            <person name="Gangashetty P."/>
            <person name="Hamidou F."/>
            <person name="Sanogo M.D."/>
            <person name="Zwaenepoel A."/>
            <person name="Wallace J."/>
            <person name="Van De Peer Y."/>
            <person name="Van Deynze A."/>
        </authorList>
    </citation>
    <scope>NUCLEOTIDE SEQUENCE</scope>
    <source>
        <tissue evidence="3">Leaves</tissue>
    </source>
</reference>
<dbReference type="GO" id="GO:0090729">
    <property type="term" value="F:toxin activity"/>
    <property type="evidence" value="ECO:0007669"/>
    <property type="project" value="UniProtKB-KW"/>
</dbReference>
<keyword evidence="1" id="KW-0611">Plant defense</keyword>
<dbReference type="GO" id="GO:0030598">
    <property type="term" value="F:rRNA N-glycosylase activity"/>
    <property type="evidence" value="ECO:0007669"/>
    <property type="project" value="UniProtKB-EC"/>
</dbReference>
<name>A0A835DUS9_9POAL</name>
<protein>
    <recommendedName>
        <fullName evidence="1">rRNA N-glycosylase</fullName>
        <ecNumber evidence="1">3.2.2.22</ecNumber>
    </recommendedName>
</protein>
<accession>A0A835DUS9</accession>
<dbReference type="InterPro" id="IPR036041">
    <property type="entry name" value="Ribosome-inact_prot_sf"/>
</dbReference>
<evidence type="ECO:0000313" key="3">
    <source>
        <dbReference type="EMBL" id="KAF8647663.1"/>
    </source>
</evidence>
<feature type="chain" id="PRO_5032489631" description="rRNA N-glycosylase" evidence="2">
    <location>
        <begin position="23"/>
        <end position="245"/>
    </location>
</feature>
<comment type="similarity">
    <text evidence="1">Belongs to the ribosome-inactivating protein family.</text>
</comment>
<dbReference type="Proteomes" id="UP000636709">
    <property type="component" value="Unassembled WGS sequence"/>
</dbReference>
<dbReference type="EMBL" id="JACEFO010002840">
    <property type="protein sequence ID" value="KAF8647663.1"/>
    <property type="molecule type" value="Genomic_DNA"/>
</dbReference>
<dbReference type="AlphaFoldDB" id="A0A835DUS9"/>
<evidence type="ECO:0000313" key="4">
    <source>
        <dbReference type="Proteomes" id="UP000636709"/>
    </source>
</evidence>
<evidence type="ECO:0000256" key="2">
    <source>
        <dbReference type="SAM" id="SignalP"/>
    </source>
</evidence>
<dbReference type="GO" id="GO:0017148">
    <property type="term" value="P:negative regulation of translation"/>
    <property type="evidence" value="ECO:0007669"/>
    <property type="project" value="UniProtKB-KW"/>
</dbReference>
<dbReference type="Gene3D" id="3.40.420.10">
    <property type="entry name" value="Ricin (A subunit), domain 1"/>
    <property type="match status" value="1"/>
</dbReference>
<organism evidence="3 4">
    <name type="scientific">Digitaria exilis</name>
    <dbReference type="NCBI Taxonomy" id="1010633"/>
    <lineage>
        <taxon>Eukaryota</taxon>
        <taxon>Viridiplantae</taxon>
        <taxon>Streptophyta</taxon>
        <taxon>Embryophyta</taxon>
        <taxon>Tracheophyta</taxon>
        <taxon>Spermatophyta</taxon>
        <taxon>Magnoliopsida</taxon>
        <taxon>Liliopsida</taxon>
        <taxon>Poales</taxon>
        <taxon>Poaceae</taxon>
        <taxon>PACMAD clade</taxon>
        <taxon>Panicoideae</taxon>
        <taxon>Panicodae</taxon>
        <taxon>Paniceae</taxon>
        <taxon>Anthephorinae</taxon>
        <taxon>Digitaria</taxon>
    </lineage>
</organism>
<keyword evidence="2" id="KW-0732">Signal</keyword>
<gene>
    <name evidence="3" type="ORF">HU200_065300</name>
</gene>
<dbReference type="Pfam" id="PF00161">
    <property type="entry name" value="RIP"/>
    <property type="match status" value="1"/>
</dbReference>
<dbReference type="SUPFAM" id="SSF56371">
    <property type="entry name" value="Ribosome inactivating proteins (RIP)"/>
    <property type="match status" value="1"/>
</dbReference>
<keyword evidence="1" id="KW-0652">Protein synthesis inhibitor</keyword>
<dbReference type="InterPro" id="IPR001574">
    <property type="entry name" value="Ribosome_inactivat_prot"/>
</dbReference>
<dbReference type="GO" id="GO:0006952">
    <property type="term" value="P:defense response"/>
    <property type="evidence" value="ECO:0007669"/>
    <property type="project" value="UniProtKB-KW"/>
</dbReference>
<sequence length="245" mass="26625">MECPSISMALLPILVLALAASSSNVYSSVASVVAPTTERGPPELIIVNQVGRDGDKASFAVQIHDLSLAGFANRTNHWHAFRGYEHIIPNATVLPFSNSYHDLIGGLENLPSLPLGRDPMLDAIHAVSGHDPAAAADEALKRGLATLKVAKFEAVRLNPIRDVVFDGWESGDAHLTPEHLGYIEHFDTICFELTRAKRTGVWDGPFTDLLRSRANIHSFEDARAVVGVAVHRTFDQLLRAHARSA</sequence>
<feature type="signal peptide" evidence="2">
    <location>
        <begin position="1"/>
        <end position="22"/>
    </location>
</feature>
<dbReference type="EC" id="3.2.2.22" evidence="1"/>
<dbReference type="PANTHER" id="PTHR33453">
    <property type="match status" value="1"/>
</dbReference>